<comment type="caution">
    <text evidence="1">The sequence shown here is derived from an EMBL/GenBank/DDBJ whole genome shotgun (WGS) entry which is preliminary data.</text>
</comment>
<dbReference type="Proteomes" id="UP000440224">
    <property type="component" value="Unassembled WGS sequence"/>
</dbReference>
<dbReference type="OrthoDB" id="5522577at2"/>
<keyword evidence="2" id="KW-1185">Reference proteome</keyword>
<dbReference type="PROSITE" id="PS51257">
    <property type="entry name" value="PROKAR_LIPOPROTEIN"/>
    <property type="match status" value="1"/>
</dbReference>
<dbReference type="RefSeq" id="WP_153824006.1">
    <property type="nucleotide sequence ID" value="NZ_WJIE01000016.1"/>
</dbReference>
<proteinExistence type="predicted"/>
<organism evidence="1 2">
    <name type="scientific">Polyangium spumosum</name>
    <dbReference type="NCBI Taxonomy" id="889282"/>
    <lineage>
        <taxon>Bacteria</taxon>
        <taxon>Pseudomonadati</taxon>
        <taxon>Myxococcota</taxon>
        <taxon>Polyangia</taxon>
        <taxon>Polyangiales</taxon>
        <taxon>Polyangiaceae</taxon>
        <taxon>Polyangium</taxon>
    </lineage>
</organism>
<accession>A0A6N7PYQ9</accession>
<sequence>MRTLFRSIASLLVMVVAGCNTVDPDECWVNTSGGFEDEQPIPIGSGVGATTGGDFLTPPGGEPLAAEATENPCVAMGSVTVVRFSPSEFPFVTIVPDDGMGLAGGWQEAKANLEFIKKRRSGSSTWICPLTIGMPLRPEKMGMISASLAATMSVNVTEEVAYGMDFNLPPGIFCDTFRTKVKATFKSMYPNLGATVKL</sequence>
<name>A0A6N7PYQ9_9BACT</name>
<gene>
    <name evidence="1" type="ORF">GF068_35625</name>
</gene>
<dbReference type="AlphaFoldDB" id="A0A6N7PYQ9"/>
<reference evidence="1 2" key="1">
    <citation type="submission" date="2019-10" db="EMBL/GenBank/DDBJ databases">
        <title>A soil myxobacterium in the family Polyangiaceae.</title>
        <authorList>
            <person name="Li Y."/>
            <person name="Wang J."/>
        </authorList>
    </citation>
    <scope>NUCLEOTIDE SEQUENCE [LARGE SCALE GENOMIC DNA]</scope>
    <source>
        <strain evidence="1 2">DSM 14734</strain>
    </source>
</reference>
<evidence type="ECO:0000313" key="2">
    <source>
        <dbReference type="Proteomes" id="UP000440224"/>
    </source>
</evidence>
<protein>
    <submittedName>
        <fullName evidence="1">Uncharacterized protein</fullName>
    </submittedName>
</protein>
<evidence type="ECO:0000313" key="1">
    <source>
        <dbReference type="EMBL" id="MRG97218.1"/>
    </source>
</evidence>
<dbReference type="EMBL" id="WJIE01000016">
    <property type="protein sequence ID" value="MRG97218.1"/>
    <property type="molecule type" value="Genomic_DNA"/>
</dbReference>